<gene>
    <name evidence="9" type="ORF">OC842_004519</name>
</gene>
<feature type="region of interest" description="Disordered" evidence="6">
    <location>
        <begin position="366"/>
        <end position="434"/>
    </location>
</feature>
<comment type="caution">
    <text evidence="9">The sequence shown here is derived from an EMBL/GenBank/DDBJ whole genome shotgun (WGS) entry which is preliminary data.</text>
</comment>
<comment type="subcellular location">
    <subcellularLocation>
        <location evidence="1">Nucleus</location>
        <location evidence="1">Nucleolus</location>
    </subcellularLocation>
</comment>
<feature type="compositionally biased region" description="Acidic residues" evidence="6">
    <location>
        <begin position="61"/>
        <end position="73"/>
    </location>
</feature>
<dbReference type="PANTHER" id="PTHR14428:SF5">
    <property type="entry name" value="NUCLEOLAR COMPLEX PROTEIN 3 HOMOLOG"/>
    <property type="match status" value="1"/>
</dbReference>
<feature type="region of interest" description="Disordered" evidence="6">
    <location>
        <begin position="552"/>
        <end position="576"/>
    </location>
</feature>
<feature type="region of interest" description="Disordered" evidence="6">
    <location>
        <begin position="650"/>
        <end position="689"/>
    </location>
</feature>
<dbReference type="Pfam" id="PF03914">
    <property type="entry name" value="CBF"/>
    <property type="match status" value="1"/>
</dbReference>
<dbReference type="PANTHER" id="PTHR14428">
    <property type="entry name" value="NUCLEOLAR COMPLEX PROTEIN 3"/>
    <property type="match status" value="1"/>
</dbReference>
<dbReference type="InterPro" id="IPR011501">
    <property type="entry name" value="Noc3_N"/>
</dbReference>
<dbReference type="Pfam" id="PF07540">
    <property type="entry name" value="NOC3p"/>
    <property type="match status" value="1"/>
</dbReference>
<feature type="compositionally biased region" description="Low complexity" evidence="6">
    <location>
        <begin position="7"/>
        <end position="20"/>
    </location>
</feature>
<feature type="compositionally biased region" description="Acidic residues" evidence="6">
    <location>
        <begin position="414"/>
        <end position="427"/>
    </location>
</feature>
<keyword evidence="4" id="KW-0539">Nucleus</keyword>
<feature type="region of interest" description="Disordered" evidence="6">
    <location>
        <begin position="1"/>
        <end position="226"/>
    </location>
</feature>
<dbReference type="InterPro" id="IPR005612">
    <property type="entry name" value="CCAAT-binding_factor"/>
</dbReference>
<reference evidence="9" key="1">
    <citation type="journal article" date="2023" name="PhytoFront">
        <title>Draft Genome Resources of Seven Strains of Tilletia horrida, Causal Agent of Kernel Smut of Rice.</title>
        <authorList>
            <person name="Khanal S."/>
            <person name="Antony Babu S."/>
            <person name="Zhou X.G."/>
        </authorList>
    </citation>
    <scope>NUCLEOTIDE SEQUENCE</scope>
    <source>
        <strain evidence="9">TX3</strain>
    </source>
</reference>
<protein>
    <recommendedName>
        <fullName evidence="11">Nucleolar complex-associated protein 3</fullName>
    </recommendedName>
</protein>
<evidence type="ECO:0000259" key="8">
    <source>
        <dbReference type="Pfam" id="PF07540"/>
    </source>
</evidence>
<dbReference type="Proteomes" id="UP001176521">
    <property type="component" value="Unassembled WGS sequence"/>
</dbReference>
<feature type="compositionally biased region" description="Basic and acidic residues" evidence="6">
    <location>
        <begin position="175"/>
        <end position="188"/>
    </location>
</feature>
<evidence type="ECO:0000256" key="1">
    <source>
        <dbReference type="ARBA" id="ARBA00004604"/>
    </source>
</evidence>
<feature type="compositionally biased region" description="Acidic residues" evidence="6">
    <location>
        <begin position="204"/>
        <end position="224"/>
    </location>
</feature>
<feature type="compositionally biased region" description="Basic residues" evidence="6">
    <location>
        <begin position="28"/>
        <end position="40"/>
    </location>
</feature>
<name>A0AAN6JJ82_9BASI</name>
<feature type="coiled-coil region" evidence="5">
    <location>
        <begin position="694"/>
        <end position="728"/>
    </location>
</feature>
<feature type="compositionally biased region" description="Basic and acidic residues" evidence="6">
    <location>
        <begin position="657"/>
        <end position="670"/>
    </location>
</feature>
<organism evidence="9 10">
    <name type="scientific">Tilletia horrida</name>
    <dbReference type="NCBI Taxonomy" id="155126"/>
    <lineage>
        <taxon>Eukaryota</taxon>
        <taxon>Fungi</taxon>
        <taxon>Dikarya</taxon>
        <taxon>Basidiomycota</taxon>
        <taxon>Ustilaginomycotina</taxon>
        <taxon>Exobasidiomycetes</taxon>
        <taxon>Tilletiales</taxon>
        <taxon>Tilletiaceae</taxon>
        <taxon>Tilletia</taxon>
    </lineage>
</organism>
<dbReference type="InterPro" id="IPR016903">
    <property type="entry name" value="Nucleolar_cplx-assoc_3"/>
</dbReference>
<proteinExistence type="inferred from homology"/>
<evidence type="ECO:0000256" key="4">
    <source>
        <dbReference type="ARBA" id="ARBA00023242"/>
    </source>
</evidence>
<feature type="domain" description="Nucleolar complex-associated protein 3 N-terminal" evidence="8">
    <location>
        <begin position="438"/>
        <end position="495"/>
    </location>
</feature>
<feature type="compositionally biased region" description="Basic and acidic residues" evidence="6">
    <location>
        <begin position="678"/>
        <end position="689"/>
    </location>
</feature>
<sequence length="1110" mass="120587">MARTGKQKQASTASKKAGGARTQPPPVKGKKQLKNSKGKAKSSSSFSSEPQRKRPRVEATAADEEDDDDDQDLEANGHAVNGADSDLDSDAEDALAHYGEGLDSDDDMPAIIDSDDHEAGFDSEDGFDDDDDDDDLDLSDEDDDGDEDEDENEDEDEDEDAREDRYAARISKLSKRNEIQKNEEEERLARKRLPVRGQQGDWNERDDSESQGEDDDGDESEDEEGKALAAAFDEAAAAVASSSSNANRAIHDDRVLDKLRAEQAKLAAEAAAEEAHDARAISAKAARAEQEASAAAAQSLLHGARFGMMAPYAIMSLPKRSLRIHHAREQIAHLSQNIVNDPEVGLAHLRRLLIFAGHEVLAPLHTPTGRIGDGEESAFPEEDGGVPTLSNKKRKRELWKRKQLAKRKAKDMAGEEEEDQEDGDGDDGLPARPRAPVDPAIRQLAILSLMVVFADIIPGYRIRALTDEEKGQKVTQEVARRREWEEGLLKSYRDYLELCEEAIKARTELSSIALRALCHILTRATHFNYRQNLLRLIIARLSRSRARNAASASLAPSSSSDKGGASTPRPAVTRGSWDADCTQCSSALVEVLQRDLSGEVSLEVVRLLHRMIKEGGYAVDARVLDILLHLRLKEELGDVRASMTASVGGRYSKRKRGVDDGGLGKEDPRHRMGKGKIKPKDVRKGKGEHLSKKAVKRMREVREIEKEMKEAEAEVDKEEREKHHTETLKLLFVLYFSILKSPSAPSALLCSALDGLCKYGHRINVDFFRDLIRVLRDLVVESRRQAEGGGIGSVYAQQAPTVVNGVVIPSGPAPASASSAANGSGSTPNGVPGYPNGSAYGIGGQSQAKRSHRDTLCLLLTAFDLLFSQGESLKLDLSDFIAHLFSLLLSLAMEPDIEDAPAVLLTEGDRGDAREAVRAVRRDARAAKSMAASSLADLLFRTLELALLKPRTATLPPERLGSFVKRLLSCALHWPPATAVRALGIVRTLVGRDGRLEALFETEDRAVMRKSNVPTTAAAAAAASHSAGVRANGGRGNLASATLANLSDEVLDRVAGSSGPDEKGPLGAGEVAWEVVLLRQHVNEDVRDAADRVWSSVGTAPKNPGATRRR</sequence>
<feature type="compositionally biased region" description="Acidic residues" evidence="6">
    <location>
        <begin position="102"/>
        <end position="161"/>
    </location>
</feature>
<evidence type="ECO:0008006" key="11">
    <source>
        <dbReference type="Google" id="ProtNLM"/>
    </source>
</evidence>
<accession>A0AAN6JJ82</accession>
<feature type="coiled-coil region" evidence="5">
    <location>
        <begin position="256"/>
        <end position="298"/>
    </location>
</feature>
<comment type="similarity">
    <text evidence="2">Belongs to the CBF/MAK21 family.</text>
</comment>
<feature type="compositionally biased region" description="Basic residues" evidence="6">
    <location>
        <begin position="391"/>
        <end position="409"/>
    </location>
</feature>
<dbReference type="GO" id="GO:0005730">
    <property type="term" value="C:nucleolus"/>
    <property type="evidence" value="ECO:0007669"/>
    <property type="project" value="UniProtKB-SubCell"/>
</dbReference>
<evidence type="ECO:0000256" key="3">
    <source>
        <dbReference type="ARBA" id="ARBA00023054"/>
    </source>
</evidence>
<evidence type="ECO:0000256" key="2">
    <source>
        <dbReference type="ARBA" id="ARBA00007797"/>
    </source>
</evidence>
<feature type="compositionally biased region" description="Acidic residues" evidence="6">
    <location>
        <begin position="374"/>
        <end position="384"/>
    </location>
</feature>
<evidence type="ECO:0000256" key="6">
    <source>
        <dbReference type="SAM" id="MobiDB-lite"/>
    </source>
</evidence>
<keyword evidence="10" id="KW-1185">Reference proteome</keyword>
<evidence type="ECO:0000256" key="5">
    <source>
        <dbReference type="SAM" id="Coils"/>
    </source>
</evidence>
<dbReference type="AlphaFoldDB" id="A0AAN6JJ82"/>
<evidence type="ECO:0000313" key="9">
    <source>
        <dbReference type="EMBL" id="KAK0528527.1"/>
    </source>
</evidence>
<dbReference type="EMBL" id="JAPDMQ010000271">
    <property type="protein sequence ID" value="KAK0528527.1"/>
    <property type="molecule type" value="Genomic_DNA"/>
</dbReference>
<evidence type="ECO:0000259" key="7">
    <source>
        <dbReference type="Pfam" id="PF03914"/>
    </source>
</evidence>
<evidence type="ECO:0000313" key="10">
    <source>
        <dbReference type="Proteomes" id="UP001176521"/>
    </source>
</evidence>
<feature type="domain" description="CCAAT-binding factor" evidence="7">
    <location>
        <begin position="859"/>
        <end position="1090"/>
    </location>
</feature>
<dbReference type="GO" id="GO:0006270">
    <property type="term" value="P:DNA replication initiation"/>
    <property type="evidence" value="ECO:0007669"/>
    <property type="project" value="TreeGrafter"/>
</dbReference>
<dbReference type="GO" id="GO:0003682">
    <property type="term" value="F:chromatin binding"/>
    <property type="evidence" value="ECO:0007669"/>
    <property type="project" value="TreeGrafter"/>
</dbReference>
<keyword evidence="3 5" id="KW-0175">Coiled coil</keyword>